<dbReference type="Proteomes" id="UP001432161">
    <property type="component" value="Chromosome"/>
</dbReference>
<sequence>MHEMRVGPEPGSGKPVWHVVTEQRGTSLCGADVSGGPAAPDQTDHHCLPCMTRFQQLLEAGR</sequence>
<reference evidence="1 3" key="1">
    <citation type="submission" date="2016-10" db="EMBL/GenBank/DDBJ databases">
        <authorList>
            <person name="de Groot N.N."/>
        </authorList>
    </citation>
    <scope>NUCLEOTIDE SEQUENCE [LARGE SCALE GENOMIC DNA]</scope>
    <source>
        <strain evidence="1 3">CGMCC 4.1859</strain>
    </source>
</reference>
<dbReference type="EMBL" id="FNAX01000009">
    <property type="protein sequence ID" value="SDF56143.1"/>
    <property type="molecule type" value="Genomic_DNA"/>
</dbReference>
<reference evidence="2" key="2">
    <citation type="submission" date="2022-10" db="EMBL/GenBank/DDBJ databases">
        <title>The complete genomes of actinobacterial strains from the NBC collection.</title>
        <authorList>
            <person name="Joergensen T.S."/>
            <person name="Alvarez Arevalo M."/>
            <person name="Sterndorff E.B."/>
            <person name="Faurdal D."/>
            <person name="Vuksanovic O."/>
            <person name="Mourched A.-S."/>
            <person name="Charusanti P."/>
            <person name="Shaw S."/>
            <person name="Blin K."/>
            <person name="Weber T."/>
        </authorList>
    </citation>
    <scope>NUCLEOTIDE SEQUENCE</scope>
    <source>
        <strain evidence="2">NBC_00489</strain>
    </source>
</reference>
<accession>A0A1G7M3A1</accession>
<dbReference type="EMBL" id="CP108330">
    <property type="protein sequence ID" value="WUR35931.1"/>
    <property type="molecule type" value="Genomic_DNA"/>
</dbReference>
<keyword evidence="4" id="KW-1185">Reference proteome</keyword>
<evidence type="ECO:0008006" key="5">
    <source>
        <dbReference type="Google" id="ProtNLM"/>
    </source>
</evidence>
<dbReference type="OrthoDB" id="4237848at2"/>
<protein>
    <recommendedName>
        <fullName evidence="5">Zinc-finger</fullName>
    </recommendedName>
</protein>
<dbReference type="Proteomes" id="UP000198614">
    <property type="component" value="Unassembled WGS sequence"/>
</dbReference>
<evidence type="ECO:0000313" key="3">
    <source>
        <dbReference type="Proteomes" id="UP000198614"/>
    </source>
</evidence>
<name>A0A1G7M3A1_9ACTN</name>
<organism evidence="1 3">
    <name type="scientific">Streptomyces griseoaurantiacus</name>
    <dbReference type="NCBI Taxonomy" id="68213"/>
    <lineage>
        <taxon>Bacteria</taxon>
        <taxon>Bacillati</taxon>
        <taxon>Actinomycetota</taxon>
        <taxon>Actinomycetes</taxon>
        <taxon>Kitasatosporales</taxon>
        <taxon>Streptomycetaceae</taxon>
        <taxon>Streptomyces</taxon>
        <taxon>Streptomyces aurantiacus group</taxon>
    </lineage>
</organism>
<dbReference type="AlphaFoldDB" id="A0A1G7M3A1"/>
<gene>
    <name evidence="2" type="ORF">OHN36_01445</name>
    <name evidence="1" type="ORF">SAMN05216260_10943</name>
</gene>
<evidence type="ECO:0000313" key="4">
    <source>
        <dbReference type="Proteomes" id="UP001432161"/>
    </source>
</evidence>
<evidence type="ECO:0000313" key="2">
    <source>
        <dbReference type="EMBL" id="WUR35931.1"/>
    </source>
</evidence>
<evidence type="ECO:0000313" key="1">
    <source>
        <dbReference type="EMBL" id="SDF56143.1"/>
    </source>
</evidence>
<proteinExistence type="predicted"/>